<dbReference type="Pfam" id="PF13432">
    <property type="entry name" value="TPR_16"/>
    <property type="match status" value="1"/>
</dbReference>
<dbReference type="SMART" id="SM00028">
    <property type="entry name" value="TPR"/>
    <property type="match status" value="2"/>
</dbReference>
<dbReference type="Pfam" id="PF00535">
    <property type="entry name" value="Glycos_transf_2"/>
    <property type="match status" value="1"/>
</dbReference>
<dbReference type="CDD" id="cd00761">
    <property type="entry name" value="Glyco_tranf_GTA_type"/>
    <property type="match status" value="1"/>
</dbReference>
<keyword evidence="1" id="KW-0802">TPR repeat</keyword>
<reference evidence="5" key="1">
    <citation type="journal article" date="2020" name="mSystems">
        <title>Genome- and Community-Level Interaction Insights into Carbon Utilization and Element Cycling Functions of Hydrothermarchaeota in Hydrothermal Sediment.</title>
        <authorList>
            <person name="Zhou Z."/>
            <person name="Liu Y."/>
            <person name="Xu W."/>
            <person name="Pan J."/>
            <person name="Luo Z.H."/>
            <person name="Li M."/>
        </authorList>
    </citation>
    <scope>NUCLEOTIDE SEQUENCE [LARGE SCALE GENOMIC DNA]</scope>
    <source>
        <strain evidence="5">SpSt-143</strain>
    </source>
</reference>
<dbReference type="EMBL" id="DSGB01000002">
    <property type="protein sequence ID" value="HER95185.1"/>
    <property type="molecule type" value="Genomic_DNA"/>
</dbReference>
<dbReference type="GO" id="GO:0016758">
    <property type="term" value="F:hexosyltransferase activity"/>
    <property type="evidence" value="ECO:0007669"/>
    <property type="project" value="UniProtKB-ARBA"/>
</dbReference>
<feature type="repeat" description="TPR" evidence="1">
    <location>
        <begin position="35"/>
        <end position="68"/>
    </location>
</feature>
<dbReference type="Gene3D" id="3.40.50.2000">
    <property type="entry name" value="Glycogen Phosphorylase B"/>
    <property type="match status" value="4"/>
</dbReference>
<dbReference type="Gene3D" id="3.90.550.10">
    <property type="entry name" value="Spore Coat Polysaccharide Biosynthesis Protein SpsA, Chain A"/>
    <property type="match status" value="1"/>
</dbReference>
<name>A0A7V2AYW1_RHOMR</name>
<dbReference type="InterPro" id="IPR028098">
    <property type="entry name" value="Glyco_trans_4-like_N"/>
</dbReference>
<dbReference type="PROSITE" id="PS50293">
    <property type="entry name" value="TPR_REGION"/>
    <property type="match status" value="1"/>
</dbReference>
<dbReference type="Pfam" id="PF00534">
    <property type="entry name" value="Glycos_transf_1"/>
    <property type="match status" value="2"/>
</dbReference>
<evidence type="ECO:0000259" key="4">
    <source>
        <dbReference type="Pfam" id="PF13439"/>
    </source>
</evidence>
<dbReference type="InterPro" id="IPR019734">
    <property type="entry name" value="TPR_rpt"/>
</dbReference>
<dbReference type="InterPro" id="IPR011990">
    <property type="entry name" value="TPR-like_helical_dom_sf"/>
</dbReference>
<dbReference type="SUPFAM" id="SSF48452">
    <property type="entry name" value="TPR-like"/>
    <property type="match status" value="1"/>
</dbReference>
<evidence type="ECO:0000313" key="5">
    <source>
        <dbReference type="EMBL" id="HER95185.1"/>
    </source>
</evidence>
<feature type="repeat" description="TPR" evidence="1">
    <location>
        <begin position="3"/>
        <end position="34"/>
    </location>
</feature>
<proteinExistence type="predicted"/>
<dbReference type="InterPro" id="IPR029044">
    <property type="entry name" value="Nucleotide-diphossugar_trans"/>
</dbReference>
<dbReference type="InterPro" id="IPR001296">
    <property type="entry name" value="Glyco_trans_1"/>
</dbReference>
<protein>
    <submittedName>
        <fullName evidence="5">Glycosyltransferase</fullName>
    </submittedName>
</protein>
<dbReference type="Pfam" id="PF13439">
    <property type="entry name" value="Glyco_transf_4"/>
    <property type="match status" value="1"/>
</dbReference>
<organism evidence="5">
    <name type="scientific">Rhodothermus marinus</name>
    <name type="common">Rhodothermus obamensis</name>
    <dbReference type="NCBI Taxonomy" id="29549"/>
    <lineage>
        <taxon>Bacteria</taxon>
        <taxon>Pseudomonadati</taxon>
        <taxon>Rhodothermota</taxon>
        <taxon>Rhodothermia</taxon>
        <taxon>Rhodothermales</taxon>
        <taxon>Rhodothermaceae</taxon>
        <taxon>Rhodothermus</taxon>
    </lineage>
</organism>
<sequence>MNRNVLIGEEFFVRGEYGEALRFFKSVLDVDPQNTRALNDAGLVYAELGEVEKAVEYFEKALQYDPSFAKAFFNLLDTLIKYNHLDLAAEVYLKYHVNIDDEEKVKYEKILGNVIYEILSIKLKLEETVDLGKPKTAENPIKVAFICGSNTSFIIDLEIAFSARYHVRAYHFSEKVDFRLIQDALDWADVVWFEWADAILAQASNTLRKTAAVICRVHRYEVFTNWFENINWNFVDHLIVTSKHVYDLIKEKVDLSKFDFLDVSIIPSIINIDKFDFHVKEKGYNIAYLGYLNYRKNPSLLIQCIKALVELDKKYKLYIGGIKQNEEIDQYLTNIIDKLDLKDNVIWCGWIENVSDWLKDKHYLILPSIHEGNPYCVLEAAACGVKPLVHYFPGSDELYPNSWLFKTVNEFVDKVINDTYDSFAYRRYAEEKYSFDIYAEKLFSIIETLSKRWNEFKSSLDIKRINSKSVCIVASDFVGIVKNGGIGTAYTELAELLAQNDWQVTVLYVGHRVDNSTYKWIEYYRKNNIQVIPLSALLNNCSLKSSSLSRALSFEIYQWLKKYQECFDVIHFHEWQGLAFYSMLAKEQGLAFKNCKIVVGVHSPHLWTLHYNLKFPGIRDLEIDFMEKESVKRADYVWFINNYMKNWIEKQWNIHVSNYIIKPYPLFLDAIGVDTEQKNKCNKLNLIFFGRLEFRKGLDIFCQALNLIKNTEVAHCIDQIFFLGKDVKIEGKNSKKYIQEKSKGWPWKNNILSNFDRNEALEFIKNCNNAIIVMPYRMDNSPLSVYECLALKKRFLVTNVGGIPELIHPDDHAYCLFEPNAAALAHALSEALTKLPPIPRPAIDQKENRKSWVAWHNALVRAERRAPNLKNLEDRNPLVSVCLVHYNRPHFLEQAINSLLNQTYHKYEVILVDDGSDKPEALQFLEDIKDLFEERKWKILKQKNKYVSAARNWGAKHAAGEYVMFMDDDNLAKDFEIETFVTAALNSNADILTCVADNFKTEEDFVLNLPVARYIPLGGFLELGCIENVFGDANMLVKLKVFHELGGFNELRNFAFQDWEFLIRACLNGYKISVVPEPLFWYRIHGENISRGYNNYNNHLLKLEPYLQKPILDVYKKLFFVLNSIHNVD</sequence>
<evidence type="ECO:0000259" key="3">
    <source>
        <dbReference type="Pfam" id="PF00535"/>
    </source>
</evidence>
<dbReference type="InterPro" id="IPR001173">
    <property type="entry name" value="Glyco_trans_2-like"/>
</dbReference>
<dbReference type="SUPFAM" id="SSF53448">
    <property type="entry name" value="Nucleotide-diphospho-sugar transferases"/>
    <property type="match status" value="1"/>
</dbReference>
<evidence type="ECO:0000259" key="2">
    <source>
        <dbReference type="Pfam" id="PF00534"/>
    </source>
</evidence>
<gene>
    <name evidence="5" type="ORF">ENO59_01485</name>
</gene>
<feature type="domain" description="Glycosyl transferase family 1" evidence="2">
    <location>
        <begin position="682"/>
        <end position="833"/>
    </location>
</feature>
<dbReference type="AlphaFoldDB" id="A0A7V2AYW1"/>
<accession>A0A7V2AYW1</accession>
<dbReference type="SUPFAM" id="SSF53756">
    <property type="entry name" value="UDP-Glycosyltransferase/glycogen phosphorylase"/>
    <property type="match status" value="2"/>
</dbReference>
<keyword evidence="5" id="KW-0808">Transferase</keyword>
<feature type="domain" description="Glycosyltransferase 2-like" evidence="3">
    <location>
        <begin position="880"/>
        <end position="1006"/>
    </location>
</feature>
<dbReference type="PANTHER" id="PTHR22916:SF30">
    <property type="entry name" value="IPT_TIG DOMAIN-CONTAINING PROTEIN"/>
    <property type="match status" value="1"/>
</dbReference>
<feature type="domain" description="Glycosyltransferase subfamily 4-like N-terminal" evidence="4">
    <location>
        <begin position="484"/>
        <end position="655"/>
    </location>
</feature>
<dbReference type="Gene3D" id="1.25.40.10">
    <property type="entry name" value="Tetratricopeptide repeat domain"/>
    <property type="match status" value="1"/>
</dbReference>
<comment type="caution">
    <text evidence="5">The sequence shown here is derived from an EMBL/GenBank/DDBJ whole genome shotgun (WGS) entry which is preliminary data.</text>
</comment>
<evidence type="ECO:0000256" key="1">
    <source>
        <dbReference type="PROSITE-ProRule" id="PRU00339"/>
    </source>
</evidence>
<dbReference type="PANTHER" id="PTHR22916">
    <property type="entry name" value="GLYCOSYLTRANSFERASE"/>
    <property type="match status" value="1"/>
</dbReference>
<feature type="domain" description="Glycosyl transferase family 1" evidence="2">
    <location>
        <begin position="274"/>
        <end position="397"/>
    </location>
</feature>
<dbReference type="PROSITE" id="PS50005">
    <property type="entry name" value="TPR"/>
    <property type="match status" value="2"/>
</dbReference>
<dbReference type="CDD" id="cd03801">
    <property type="entry name" value="GT4_PimA-like"/>
    <property type="match status" value="2"/>
</dbReference>